<evidence type="ECO:0000313" key="3">
    <source>
        <dbReference type="Proteomes" id="UP000030889"/>
    </source>
</evidence>
<evidence type="ECO:0000313" key="2">
    <source>
        <dbReference type="EMBL" id="KHE42976.1"/>
    </source>
</evidence>
<organism evidence="2 3">
    <name type="scientific">Alistipes inops</name>
    <dbReference type="NCBI Taxonomy" id="1501391"/>
    <lineage>
        <taxon>Bacteria</taxon>
        <taxon>Pseudomonadati</taxon>
        <taxon>Bacteroidota</taxon>
        <taxon>Bacteroidia</taxon>
        <taxon>Bacteroidales</taxon>
        <taxon>Rikenellaceae</taxon>
        <taxon>Alistipes</taxon>
    </lineage>
</organism>
<sequence length="91" mass="10078">MKRLYLLLLSGLLLASCVKEELPQPSEGEEPLSAAVTRSAGEKDPYKLSLVQEVLDAKLVQMGQPRIVLEPTHQYVCFSPTDSAQVANWNH</sequence>
<dbReference type="RefSeq" id="WP_035471193.1">
    <property type="nucleotide sequence ID" value="NZ_JRGF01000001.1"/>
</dbReference>
<proteinExistence type="predicted"/>
<comment type="caution">
    <text evidence="2">The sequence shown here is derived from an EMBL/GenBank/DDBJ whole genome shotgun (WGS) entry which is preliminary data.</text>
</comment>
<dbReference type="PROSITE" id="PS51257">
    <property type="entry name" value="PROKAR_LIPOPROTEIN"/>
    <property type="match status" value="1"/>
</dbReference>
<keyword evidence="3" id="KW-1185">Reference proteome</keyword>
<dbReference type="Proteomes" id="UP000030889">
    <property type="component" value="Unassembled WGS sequence"/>
</dbReference>
<dbReference type="EMBL" id="JRGF01000001">
    <property type="protein sequence ID" value="KHE42976.1"/>
    <property type="molecule type" value="Genomic_DNA"/>
</dbReference>
<evidence type="ECO:0000256" key="1">
    <source>
        <dbReference type="SAM" id="MobiDB-lite"/>
    </source>
</evidence>
<accession>A0ABR4YMS8</accession>
<feature type="region of interest" description="Disordered" evidence="1">
    <location>
        <begin position="22"/>
        <end position="41"/>
    </location>
</feature>
<name>A0ABR4YMS8_9BACT</name>
<reference evidence="2 3" key="1">
    <citation type="submission" date="2014-09" db="EMBL/GenBank/DDBJ databases">
        <title>Alistipes sp. 627, sp. nov., a novel member of the family Rikenellaceae isolated from human faeces.</title>
        <authorList>
            <person name="Shkoporov A.N."/>
            <person name="Chaplin A.V."/>
            <person name="Motuzova O.V."/>
            <person name="Kafarskaia L.I."/>
            <person name="Khokhlova E.V."/>
            <person name="Efimov B.A."/>
        </authorList>
    </citation>
    <scope>NUCLEOTIDE SEQUENCE [LARGE SCALE GENOMIC DNA]</scope>
    <source>
        <strain evidence="2 3">627</strain>
    </source>
</reference>
<gene>
    <name evidence="2" type="ORF">LG35_00465</name>
</gene>
<protein>
    <submittedName>
        <fullName evidence="2">Uncharacterized protein</fullName>
    </submittedName>
</protein>